<dbReference type="NCBIfam" id="TIGR00644">
    <property type="entry name" value="recJ"/>
    <property type="match status" value="1"/>
</dbReference>
<dbReference type="PANTHER" id="PTHR30255:SF2">
    <property type="entry name" value="SINGLE-STRANDED-DNA-SPECIFIC EXONUCLEASE RECJ"/>
    <property type="match status" value="1"/>
</dbReference>
<dbReference type="OrthoDB" id="9809852at2"/>
<dbReference type="AlphaFoldDB" id="A0A558DQ19"/>
<feature type="domain" description="RecJ OB" evidence="8">
    <location>
        <begin position="450"/>
        <end position="553"/>
    </location>
</feature>
<evidence type="ECO:0000256" key="4">
    <source>
        <dbReference type="ARBA" id="ARBA00022801"/>
    </source>
</evidence>
<dbReference type="Pfam" id="PF01368">
    <property type="entry name" value="DHH"/>
    <property type="match status" value="1"/>
</dbReference>
<evidence type="ECO:0000259" key="7">
    <source>
        <dbReference type="Pfam" id="PF02272"/>
    </source>
</evidence>
<dbReference type="GO" id="GO:0003676">
    <property type="term" value="F:nucleic acid binding"/>
    <property type="evidence" value="ECO:0007669"/>
    <property type="project" value="InterPro"/>
</dbReference>
<dbReference type="GO" id="GO:0006281">
    <property type="term" value="P:DNA repair"/>
    <property type="evidence" value="ECO:0007669"/>
    <property type="project" value="InterPro"/>
</dbReference>
<evidence type="ECO:0000313" key="10">
    <source>
        <dbReference type="Proteomes" id="UP000316649"/>
    </source>
</evidence>
<evidence type="ECO:0000256" key="5">
    <source>
        <dbReference type="ARBA" id="ARBA00022839"/>
    </source>
</evidence>
<gene>
    <name evidence="9" type="primary">recJ</name>
    <name evidence="9" type="ORF">FHP88_16805</name>
</gene>
<keyword evidence="3" id="KW-0540">Nuclease</keyword>
<accession>A0A558DQ19</accession>
<dbReference type="GO" id="GO:0006310">
    <property type="term" value="P:DNA recombination"/>
    <property type="evidence" value="ECO:0007669"/>
    <property type="project" value="InterPro"/>
</dbReference>
<dbReference type="Gene3D" id="3.10.310.30">
    <property type="match status" value="1"/>
</dbReference>
<dbReference type="Pfam" id="PF17768">
    <property type="entry name" value="RecJ_OB"/>
    <property type="match status" value="1"/>
</dbReference>
<dbReference type="InterPro" id="IPR003156">
    <property type="entry name" value="DHHA1_dom"/>
</dbReference>
<dbReference type="GO" id="GO:0008409">
    <property type="term" value="F:5'-3' exonuclease activity"/>
    <property type="evidence" value="ECO:0007669"/>
    <property type="project" value="InterPro"/>
</dbReference>
<dbReference type="FunFam" id="3.90.1640.30:FF:000001">
    <property type="entry name" value="Single-stranded-DNA-specific exonuclease RecJ"/>
    <property type="match status" value="1"/>
</dbReference>
<dbReference type="SUPFAM" id="SSF64182">
    <property type="entry name" value="DHH phosphoesterases"/>
    <property type="match status" value="1"/>
</dbReference>
<dbReference type="Proteomes" id="UP000316649">
    <property type="component" value="Unassembled WGS sequence"/>
</dbReference>
<dbReference type="InterPro" id="IPR051673">
    <property type="entry name" value="SSDNA_exonuclease_RecJ"/>
</dbReference>
<name>A0A558DQ19_9GAMM</name>
<dbReference type="InterPro" id="IPR004610">
    <property type="entry name" value="RecJ"/>
</dbReference>
<organism evidence="9 10">
    <name type="scientific">Sedimenticola selenatireducens</name>
    <dbReference type="NCBI Taxonomy" id="191960"/>
    <lineage>
        <taxon>Bacteria</taxon>
        <taxon>Pseudomonadati</taxon>
        <taxon>Pseudomonadota</taxon>
        <taxon>Gammaproteobacteria</taxon>
        <taxon>Chromatiales</taxon>
        <taxon>Sedimenticolaceae</taxon>
        <taxon>Sedimenticola</taxon>
    </lineage>
</organism>
<evidence type="ECO:0000259" key="8">
    <source>
        <dbReference type="Pfam" id="PF17768"/>
    </source>
</evidence>
<feature type="domain" description="DHHA1" evidence="7">
    <location>
        <begin position="343"/>
        <end position="433"/>
    </location>
</feature>
<feature type="domain" description="DDH" evidence="6">
    <location>
        <begin position="56"/>
        <end position="216"/>
    </location>
</feature>
<dbReference type="Gene3D" id="3.90.1640.30">
    <property type="match status" value="1"/>
</dbReference>
<dbReference type="InterPro" id="IPR041122">
    <property type="entry name" value="RecJ_OB"/>
</dbReference>
<evidence type="ECO:0000256" key="2">
    <source>
        <dbReference type="ARBA" id="ARBA00019841"/>
    </source>
</evidence>
<dbReference type="InterPro" id="IPR038763">
    <property type="entry name" value="DHH_sf"/>
</dbReference>
<dbReference type="EMBL" id="VMNH01000024">
    <property type="protein sequence ID" value="TVO70562.1"/>
    <property type="molecule type" value="Genomic_DNA"/>
</dbReference>
<keyword evidence="10" id="KW-1185">Reference proteome</keyword>
<keyword evidence="5 9" id="KW-0269">Exonuclease</keyword>
<reference evidence="9 10" key="1">
    <citation type="submission" date="2019-07" db="EMBL/GenBank/DDBJ databases">
        <title>The pathways for chlorine oxyanion respiration interact through the shared metabolite chlorate.</title>
        <authorList>
            <person name="Barnum T.P."/>
            <person name="Cheng Y."/>
            <person name="Hill K.A."/>
            <person name="Lucas L.N."/>
            <person name="Carlson H.K."/>
            <person name="Coates J.D."/>
        </authorList>
    </citation>
    <scope>NUCLEOTIDE SEQUENCE [LARGE SCALE GENOMIC DNA]</scope>
    <source>
        <strain evidence="9 10">BK-1</strain>
    </source>
</reference>
<evidence type="ECO:0000256" key="1">
    <source>
        <dbReference type="ARBA" id="ARBA00005915"/>
    </source>
</evidence>
<dbReference type="PANTHER" id="PTHR30255">
    <property type="entry name" value="SINGLE-STRANDED-DNA-SPECIFIC EXONUCLEASE RECJ"/>
    <property type="match status" value="1"/>
</dbReference>
<evidence type="ECO:0000259" key="6">
    <source>
        <dbReference type="Pfam" id="PF01368"/>
    </source>
</evidence>
<protein>
    <recommendedName>
        <fullName evidence="2">Single-stranded-DNA-specific exonuclease RecJ</fullName>
    </recommendedName>
</protein>
<dbReference type="Pfam" id="PF02272">
    <property type="entry name" value="DHHA1"/>
    <property type="match status" value="1"/>
</dbReference>
<dbReference type="InterPro" id="IPR001667">
    <property type="entry name" value="DDH_dom"/>
</dbReference>
<comment type="caution">
    <text evidence="9">The sequence shown here is derived from an EMBL/GenBank/DDBJ whole genome shotgun (WGS) entry which is preliminary data.</text>
</comment>
<evidence type="ECO:0000256" key="3">
    <source>
        <dbReference type="ARBA" id="ARBA00022722"/>
    </source>
</evidence>
<comment type="similarity">
    <text evidence="1">Belongs to the RecJ family.</text>
</comment>
<keyword evidence="4" id="KW-0378">Hydrolase</keyword>
<evidence type="ECO:0000313" key="9">
    <source>
        <dbReference type="EMBL" id="TVO70562.1"/>
    </source>
</evidence>
<proteinExistence type="inferred from homology"/>
<sequence length="558" mass="60907">MLGGFSPLLQRIYHARGVAASAELDYSLNALIPPDQLGGTQAAAQLLHQVMTEQGRILIVADFDADGATSCALAIRSLHAMGADNVNFMVPNRFNDGYGLTPAIAEKALSFQPDLVITVDNGISSIEGVRFLRDAGVAVLVTDHHLAGSELPDANVIVNPNSPDEPFPSKNLAGVGVVFYVMIALRSYLRGQGWFTKRDITEPNLADYLDLVALGTVADVVKLDHNNRILVKQGLARIRAGRCCELIGWIFKLAGKSLSAARSSDLGFTVGPRLNAAGRLEDMSIGIVALLSDSSDKANETAYLLEDLNSARKTIELEMKQQAVADIDSFQLGEEIPAGLCIYQERWHQGVIGILASRIKERYNRPVIAFADADNETLKGSARSITGVHIKDVLESIAVANPQILEKFGGHAMAAGLTLKRCDFELFSRYFEEEVGLRLNGKLPNGDIITDGSLAQHAPDIELAQQLNEAGPWGQGFPEPLFDDQFEIIQQRTVGGTHAKMMLRSVDTQESFDAIAFNQAERLPDNSRATIHAAYRLDINEYQGVRRLQLLIEYFQVI</sequence>